<gene>
    <name evidence="3" type="ORF">BT96DRAFT_889918</name>
</gene>
<dbReference type="Proteomes" id="UP000799118">
    <property type="component" value="Unassembled WGS sequence"/>
</dbReference>
<feature type="compositionally biased region" description="Low complexity" evidence="1">
    <location>
        <begin position="539"/>
        <end position="571"/>
    </location>
</feature>
<proteinExistence type="predicted"/>
<evidence type="ECO:0000313" key="4">
    <source>
        <dbReference type="Proteomes" id="UP000799118"/>
    </source>
</evidence>
<sequence length="912" mass="100345">MASHLPRPQDVTSKILSTMDEATSKTLTASLASEWIKELDESLRDTKEQIHDRIQSSFPEFQRQLETSVSVQTRLRTLTSQVDSLDRSLADLIPSVIDALQTHSTLAQTTLNAQIRHQALRHISHCRDAFTSLTTLVQNGDLPEAVGACKEMERLLEDAPEAVKRAQVCADLQRRFQASKARIEEQLGDAYSRCVLVNQLELSIAPSAQVRQSNRTLSLPDILSSLSPTSLNNHLSTLRRDVTSYYIHGLLTQPMAVEQDEVKLTFFPSPPTTSLQTRIKNLSQTIHFLHTHFFVHLPVEVSFSKSLCTPISSSLLTNLLIPNLSSSFGALPEFMELLKLAQEFEEECVVRLLSGDDRPIKSWADGVGGHYERQRRERILDMCRGMILHTGGWAETVKVQVQSQAPPEPAVVLVQEEEPGNDDADAGDAWDLDESLDDSTETDAEPQIKVDDSSWGFDESEPDTAIDDNWGFDDDTETNGHDEPVPEETNGHDDETNWDDPWNDPPSSAPAPPSPPEIKSPKAATRLEKLANKGKKSLDASSSSPMHSPSLTESPNVNNTSSTTTSLRVNVNPPPKAKEEKETYLVSSRTNDILSLVKETMRESREFAESPLASTLVSSSSSSTAGSTLNLTCASILDLYRALYPVLQLNSDSIENGGPIKFSNDCAYLAGEIGELLVSGSELGSGPEAVNKRLRECVAALKVLSDSWFEDAIETHRQQIDTIITSLTLSPSGSSYPSSFSHTTSQDRYDQCETALSLVLKYIRSLSKLYKPPTGILTKTRYYTALGSVTNTALTRVITEILELGDITEEESHRLGELCRIFGALEGLFVEDPEQPSFIVAYVPSWLKFSYLGELLEASLADITYLFSEGALVDFDVEELARLVRALFADTPLRASTIAKIMSGHPGSGGSS</sequence>
<evidence type="ECO:0000259" key="2">
    <source>
        <dbReference type="Pfam" id="PF22766"/>
    </source>
</evidence>
<dbReference type="Pfam" id="PF22766">
    <property type="entry name" value="ZW10_C2"/>
    <property type="match status" value="1"/>
</dbReference>
<dbReference type="EMBL" id="ML769684">
    <property type="protein sequence ID" value="KAE9389750.1"/>
    <property type="molecule type" value="Genomic_DNA"/>
</dbReference>
<feature type="region of interest" description="Disordered" evidence="1">
    <location>
        <begin position="532"/>
        <end position="584"/>
    </location>
</feature>
<dbReference type="OrthoDB" id="534815at2759"/>
<feature type="domain" description="ZW10 C-terminal helical" evidence="2">
    <location>
        <begin position="757"/>
        <end position="901"/>
    </location>
</feature>
<keyword evidence="4" id="KW-1185">Reference proteome</keyword>
<reference evidence="3" key="1">
    <citation type="journal article" date="2019" name="Environ. Microbiol.">
        <title>Fungal ecological strategies reflected in gene transcription - a case study of two litter decomposers.</title>
        <authorList>
            <person name="Barbi F."/>
            <person name="Kohler A."/>
            <person name="Barry K."/>
            <person name="Baskaran P."/>
            <person name="Daum C."/>
            <person name="Fauchery L."/>
            <person name="Ihrmark K."/>
            <person name="Kuo A."/>
            <person name="LaButti K."/>
            <person name="Lipzen A."/>
            <person name="Morin E."/>
            <person name="Grigoriev I.V."/>
            <person name="Henrissat B."/>
            <person name="Lindahl B."/>
            <person name="Martin F."/>
        </authorList>
    </citation>
    <scope>NUCLEOTIDE SEQUENCE</scope>
    <source>
        <strain evidence="3">JB14</strain>
    </source>
</reference>
<accession>A0A6A4GWN4</accession>
<evidence type="ECO:0000313" key="3">
    <source>
        <dbReference type="EMBL" id="KAE9389750.1"/>
    </source>
</evidence>
<dbReference type="AlphaFoldDB" id="A0A6A4GWN4"/>
<protein>
    <recommendedName>
        <fullName evidence="2">ZW10 C-terminal helical domain-containing protein</fullName>
    </recommendedName>
</protein>
<feature type="compositionally biased region" description="Basic and acidic residues" evidence="1">
    <location>
        <begin position="478"/>
        <end position="495"/>
    </location>
</feature>
<evidence type="ECO:0000256" key="1">
    <source>
        <dbReference type="SAM" id="MobiDB-lite"/>
    </source>
</evidence>
<dbReference type="PANTHER" id="PTHR12205:SF0">
    <property type="entry name" value="CENTROMERE_KINETOCHORE PROTEIN ZW10 HOMOLOG"/>
    <property type="match status" value="1"/>
</dbReference>
<feature type="compositionally biased region" description="Acidic residues" evidence="1">
    <location>
        <begin position="418"/>
        <end position="444"/>
    </location>
</feature>
<dbReference type="Gene3D" id="1.10.357.150">
    <property type="match status" value="1"/>
</dbReference>
<dbReference type="GO" id="GO:0007094">
    <property type="term" value="P:mitotic spindle assembly checkpoint signaling"/>
    <property type="evidence" value="ECO:0007669"/>
    <property type="project" value="TreeGrafter"/>
</dbReference>
<dbReference type="InterPro" id="IPR055148">
    <property type="entry name" value="ZW10_C_2"/>
</dbReference>
<dbReference type="GO" id="GO:0006888">
    <property type="term" value="P:endoplasmic reticulum to Golgi vesicle-mediated transport"/>
    <property type="evidence" value="ECO:0007669"/>
    <property type="project" value="TreeGrafter"/>
</dbReference>
<organism evidence="3 4">
    <name type="scientific">Gymnopus androsaceus JB14</name>
    <dbReference type="NCBI Taxonomy" id="1447944"/>
    <lineage>
        <taxon>Eukaryota</taxon>
        <taxon>Fungi</taxon>
        <taxon>Dikarya</taxon>
        <taxon>Basidiomycota</taxon>
        <taxon>Agaricomycotina</taxon>
        <taxon>Agaricomycetes</taxon>
        <taxon>Agaricomycetidae</taxon>
        <taxon>Agaricales</taxon>
        <taxon>Marasmiineae</taxon>
        <taxon>Omphalotaceae</taxon>
        <taxon>Gymnopus</taxon>
    </lineage>
</organism>
<dbReference type="InterPro" id="IPR046362">
    <property type="entry name" value="Zw10/DSL1_C_sf"/>
</dbReference>
<feature type="region of interest" description="Disordered" evidence="1">
    <location>
        <begin position="418"/>
        <end position="520"/>
    </location>
</feature>
<feature type="compositionally biased region" description="Acidic residues" evidence="1">
    <location>
        <begin position="458"/>
        <end position="477"/>
    </location>
</feature>
<feature type="compositionally biased region" description="Pro residues" evidence="1">
    <location>
        <begin position="503"/>
        <end position="518"/>
    </location>
</feature>
<dbReference type="PANTHER" id="PTHR12205">
    <property type="entry name" value="CENTROMERE/KINETOCHORE PROTEIN ZW10"/>
    <property type="match status" value="1"/>
</dbReference>
<name>A0A6A4GWN4_9AGAR</name>
<dbReference type="GO" id="GO:0005737">
    <property type="term" value="C:cytoplasm"/>
    <property type="evidence" value="ECO:0007669"/>
    <property type="project" value="GOC"/>
</dbReference>
<dbReference type="GO" id="GO:1990423">
    <property type="term" value="C:RZZ complex"/>
    <property type="evidence" value="ECO:0007669"/>
    <property type="project" value="TreeGrafter"/>
</dbReference>